<accession>A0ABP1CC92</accession>
<dbReference type="CDD" id="cd07100">
    <property type="entry name" value="ALDH_SSADH1_GabD1"/>
    <property type="match status" value="1"/>
</dbReference>
<dbReference type="SUPFAM" id="SSF53720">
    <property type="entry name" value="ALDH-like"/>
    <property type="match status" value="1"/>
</dbReference>
<organism evidence="5 6">
    <name type="scientific">Candidatus Methylocalor cossyra</name>
    <dbReference type="NCBI Taxonomy" id="3108543"/>
    <lineage>
        <taxon>Bacteria</taxon>
        <taxon>Pseudomonadati</taxon>
        <taxon>Pseudomonadota</taxon>
        <taxon>Gammaproteobacteria</taxon>
        <taxon>Methylococcales</taxon>
        <taxon>Methylococcaceae</taxon>
        <taxon>Candidatus Methylocalor</taxon>
    </lineage>
</organism>
<dbReference type="PROSITE" id="PS00070">
    <property type="entry name" value="ALDEHYDE_DEHYDR_CYS"/>
    <property type="match status" value="1"/>
</dbReference>
<keyword evidence="3 5" id="KW-0560">Oxidoreductase</keyword>
<protein>
    <submittedName>
        <fullName evidence="5">Succinate-semialdehyde dehydrogenase [NADP(+)]</fullName>
        <ecNumber evidence="5">1.2.1.79</ecNumber>
    </submittedName>
</protein>
<dbReference type="Proteomes" id="UP001497493">
    <property type="component" value="Chromosome"/>
</dbReference>
<dbReference type="RefSeq" id="WP_348758326.1">
    <property type="nucleotide sequence ID" value="NZ_OZ026884.1"/>
</dbReference>
<reference evidence="5 6" key="1">
    <citation type="submission" date="2024-04" db="EMBL/GenBank/DDBJ databases">
        <authorList>
            <person name="Cremers G."/>
        </authorList>
    </citation>
    <scope>NUCLEOTIDE SEQUENCE [LARGE SCALE GENOMIC DNA]</scope>
    <source>
        <strain evidence="5">MeCH1-AG</strain>
    </source>
</reference>
<evidence type="ECO:0000313" key="5">
    <source>
        <dbReference type="EMBL" id="CAL1241847.1"/>
    </source>
</evidence>
<sequence length="454" mass="49141">MDYRSQNPATGAIIGTYPAWDDHRLEQALSRVEAVRPEWQGMSVTDRGALLRGLAVRLRAGGEGYARLITEEMGKPIREARAEIEKCALGCEFFAERGPELLADEPVASDARTSYVAWQPLGTVLAVMPWNFPFWQVIRFAAPALVAGNCALLKHAPNVPRCAEALEALFLEAGFPRGVFQWLPITHEQAEGIIADPRLHAVTVTGSPRAGRRLAALAGAALKKTVLELGGSDPFVVLEDADLERAVAVAVTARFQAGGQSCIAAKRFILVAAIADEFLARFQRRVEALTVGDPSREDTDLGPLARADLRATLHRQVEDSIRAGAQPLTGCRKLDGPGFFYMPSILDQVGPGMPAHDEELFGPVAAIVRVRDEDQALAAANRHRYGLGGSVWTADRARGERFARRLESGLAFVNGLVKSDPRLPFGGVKESGHGRELGALGLREFCNAKCVWIG</sequence>
<dbReference type="PANTHER" id="PTHR43217:SF1">
    <property type="entry name" value="SUCCINATE SEMIALDEHYDE DEHYDROGENASE [NAD(P)+] SAD"/>
    <property type="match status" value="1"/>
</dbReference>
<evidence type="ECO:0000313" key="6">
    <source>
        <dbReference type="Proteomes" id="UP001497493"/>
    </source>
</evidence>
<dbReference type="InterPro" id="IPR044148">
    <property type="entry name" value="ALDH_GabD1-like"/>
</dbReference>
<dbReference type="EC" id="1.2.1.79" evidence="5"/>
<evidence type="ECO:0000259" key="4">
    <source>
        <dbReference type="Pfam" id="PF00171"/>
    </source>
</evidence>
<proteinExistence type="inferred from homology"/>
<dbReference type="PANTHER" id="PTHR43217">
    <property type="entry name" value="SUCCINATE SEMIALDEHYDE DEHYDROGENASE [NAD(P)+] SAD"/>
    <property type="match status" value="1"/>
</dbReference>
<dbReference type="InterPro" id="IPR047110">
    <property type="entry name" value="GABD/Sad-like"/>
</dbReference>
<gene>
    <name evidence="5" type="primary">gabD</name>
    <name evidence="5" type="ORF">MECH1_V1_3071</name>
</gene>
<dbReference type="InterPro" id="IPR016162">
    <property type="entry name" value="Ald_DH_N"/>
</dbReference>
<dbReference type="InterPro" id="IPR016163">
    <property type="entry name" value="Ald_DH_C"/>
</dbReference>
<dbReference type="InterPro" id="IPR016161">
    <property type="entry name" value="Ald_DH/histidinol_DH"/>
</dbReference>
<evidence type="ECO:0000256" key="2">
    <source>
        <dbReference type="ARBA" id="ARBA00022857"/>
    </source>
</evidence>
<dbReference type="InterPro" id="IPR016160">
    <property type="entry name" value="Ald_DH_CS_CYS"/>
</dbReference>
<dbReference type="Gene3D" id="3.40.605.10">
    <property type="entry name" value="Aldehyde Dehydrogenase, Chain A, domain 1"/>
    <property type="match status" value="1"/>
</dbReference>
<dbReference type="Pfam" id="PF00171">
    <property type="entry name" value="Aldedh"/>
    <property type="match status" value="1"/>
</dbReference>
<dbReference type="InterPro" id="IPR015590">
    <property type="entry name" value="Aldehyde_DH_dom"/>
</dbReference>
<feature type="domain" description="Aldehyde dehydrogenase" evidence="4">
    <location>
        <begin position="4"/>
        <end position="451"/>
    </location>
</feature>
<keyword evidence="2" id="KW-0521">NADP</keyword>
<dbReference type="GO" id="GO:0036243">
    <property type="term" value="F:succinate-semialdehyde dehydrogenase (NADP+) activity"/>
    <property type="evidence" value="ECO:0007669"/>
    <property type="project" value="UniProtKB-EC"/>
</dbReference>
<evidence type="ECO:0000256" key="1">
    <source>
        <dbReference type="ARBA" id="ARBA00009986"/>
    </source>
</evidence>
<comment type="similarity">
    <text evidence="1">Belongs to the aldehyde dehydrogenase family.</text>
</comment>
<evidence type="ECO:0000256" key="3">
    <source>
        <dbReference type="ARBA" id="ARBA00023002"/>
    </source>
</evidence>
<keyword evidence="6" id="KW-1185">Reference proteome</keyword>
<dbReference type="Gene3D" id="3.40.309.10">
    <property type="entry name" value="Aldehyde Dehydrogenase, Chain A, domain 2"/>
    <property type="match status" value="1"/>
</dbReference>
<name>A0ABP1CC92_9GAMM</name>
<dbReference type="EMBL" id="OZ026884">
    <property type="protein sequence ID" value="CAL1241847.1"/>
    <property type="molecule type" value="Genomic_DNA"/>
</dbReference>